<proteinExistence type="predicted"/>
<keyword evidence="3" id="KW-1003">Cell membrane</keyword>
<keyword evidence="8" id="KW-0106">Calcium</keyword>
<dbReference type="Gene3D" id="3.40.50.1820">
    <property type="entry name" value="alpha/beta hydrolase"/>
    <property type="match status" value="1"/>
</dbReference>
<evidence type="ECO:0000256" key="15">
    <source>
        <dbReference type="SAM" id="Phobius"/>
    </source>
</evidence>
<comment type="catalytic activity">
    <reaction evidence="13">
        <text>a 1,2-diacyl-sn-glycerol + H2O = a 2-acylglycerol + a fatty acid + H(+)</text>
        <dbReference type="Rhea" id="RHEA:33275"/>
        <dbReference type="ChEBI" id="CHEBI:15377"/>
        <dbReference type="ChEBI" id="CHEBI:15378"/>
        <dbReference type="ChEBI" id="CHEBI:17389"/>
        <dbReference type="ChEBI" id="CHEBI:17815"/>
        <dbReference type="ChEBI" id="CHEBI:28868"/>
        <dbReference type="EC" id="3.1.1.116"/>
    </reaction>
    <physiologicalReaction direction="left-to-right" evidence="13">
        <dbReference type="Rhea" id="RHEA:33276"/>
    </physiologicalReaction>
</comment>
<keyword evidence="7" id="KW-0378">Hydrolase</keyword>
<dbReference type="EnsemblMetazoa" id="SCAU005515-RA">
    <property type="protein sequence ID" value="SCAU005515-PA"/>
    <property type="gene ID" value="SCAU005515"/>
</dbReference>
<evidence type="ECO:0000256" key="14">
    <source>
        <dbReference type="ARBA" id="ARBA00026104"/>
    </source>
</evidence>
<feature type="transmembrane region" description="Helical" evidence="15">
    <location>
        <begin position="134"/>
        <end position="153"/>
    </location>
</feature>
<evidence type="ECO:0000256" key="9">
    <source>
        <dbReference type="ARBA" id="ARBA00022963"/>
    </source>
</evidence>
<keyword evidence="6" id="KW-0479">Metal-binding</keyword>
<evidence type="ECO:0000256" key="4">
    <source>
        <dbReference type="ARBA" id="ARBA00022553"/>
    </source>
</evidence>
<keyword evidence="12 15" id="KW-0472">Membrane</keyword>
<dbReference type="SUPFAM" id="SSF53474">
    <property type="entry name" value="alpha/beta-Hydrolases"/>
    <property type="match status" value="1"/>
</dbReference>
<evidence type="ECO:0000256" key="1">
    <source>
        <dbReference type="ARBA" id="ARBA00001913"/>
    </source>
</evidence>
<dbReference type="AlphaFoldDB" id="A0A1I8P7G0"/>
<dbReference type="GO" id="GO:0019369">
    <property type="term" value="P:arachidonate metabolic process"/>
    <property type="evidence" value="ECO:0007669"/>
    <property type="project" value="TreeGrafter"/>
</dbReference>
<keyword evidence="10 15" id="KW-1133">Transmembrane helix</keyword>
<dbReference type="VEuPathDB" id="VectorBase:SCAU005515"/>
<keyword evidence="4" id="KW-0597">Phosphoprotein</keyword>
<dbReference type="EC" id="3.1.1.116" evidence="14"/>
<evidence type="ECO:0000256" key="2">
    <source>
        <dbReference type="ARBA" id="ARBA00004651"/>
    </source>
</evidence>
<evidence type="ECO:0000313" key="17">
    <source>
        <dbReference type="EnsemblMetazoa" id="SCAU005515-PA"/>
    </source>
</evidence>
<protein>
    <recommendedName>
        <fullName evidence="14">sn-1-specific diacylglycerol lipase</fullName>
        <ecNumber evidence="14">3.1.1.116</ecNumber>
    </recommendedName>
</protein>
<dbReference type="GO" id="GO:0045211">
    <property type="term" value="C:postsynaptic membrane"/>
    <property type="evidence" value="ECO:0007669"/>
    <property type="project" value="TreeGrafter"/>
</dbReference>
<dbReference type="GO" id="GO:0046340">
    <property type="term" value="P:diacylglycerol catabolic process"/>
    <property type="evidence" value="ECO:0007669"/>
    <property type="project" value="TreeGrafter"/>
</dbReference>
<evidence type="ECO:0000256" key="3">
    <source>
        <dbReference type="ARBA" id="ARBA00022475"/>
    </source>
</evidence>
<feature type="transmembrane region" description="Helical" evidence="15">
    <location>
        <begin position="18"/>
        <end position="41"/>
    </location>
</feature>
<evidence type="ECO:0000256" key="5">
    <source>
        <dbReference type="ARBA" id="ARBA00022692"/>
    </source>
</evidence>
<keyword evidence="5 15" id="KW-0812">Transmembrane</keyword>
<dbReference type="InterPro" id="IPR002921">
    <property type="entry name" value="Fungal_lipase-type"/>
</dbReference>
<dbReference type="Proteomes" id="UP000095300">
    <property type="component" value="Unassembled WGS sequence"/>
</dbReference>
<name>A0A1I8P7G0_STOCA</name>
<dbReference type="InterPro" id="IPR029058">
    <property type="entry name" value="AB_hydrolase_fold"/>
</dbReference>
<evidence type="ECO:0000256" key="10">
    <source>
        <dbReference type="ARBA" id="ARBA00022989"/>
    </source>
</evidence>
<keyword evidence="11" id="KW-0443">Lipid metabolism</keyword>
<keyword evidence="9" id="KW-0442">Lipid degradation</keyword>
<dbReference type="KEGG" id="scac:106082992"/>
<feature type="transmembrane region" description="Helical" evidence="15">
    <location>
        <begin position="61"/>
        <end position="81"/>
    </location>
</feature>
<evidence type="ECO:0000256" key="8">
    <source>
        <dbReference type="ARBA" id="ARBA00022837"/>
    </source>
</evidence>
<dbReference type="Pfam" id="PF01764">
    <property type="entry name" value="Lipase_3"/>
    <property type="match status" value="1"/>
</dbReference>
<dbReference type="OrthoDB" id="438440at2759"/>
<evidence type="ECO:0000313" key="18">
    <source>
        <dbReference type="Proteomes" id="UP000095300"/>
    </source>
</evidence>
<evidence type="ECO:0000256" key="11">
    <source>
        <dbReference type="ARBA" id="ARBA00023098"/>
    </source>
</evidence>
<evidence type="ECO:0000256" key="7">
    <source>
        <dbReference type="ARBA" id="ARBA00022801"/>
    </source>
</evidence>
<comment type="subcellular location">
    <subcellularLocation>
        <location evidence="2">Cell membrane</location>
        <topology evidence="2">Multi-pass membrane protein</topology>
    </subcellularLocation>
</comment>
<dbReference type="GO" id="GO:0005737">
    <property type="term" value="C:cytoplasm"/>
    <property type="evidence" value="ECO:0007669"/>
    <property type="project" value="TreeGrafter"/>
</dbReference>
<dbReference type="InterPro" id="IPR052214">
    <property type="entry name" value="DAG_Lipase-Related"/>
</dbReference>
<reference evidence="17" key="1">
    <citation type="submission" date="2020-05" db="UniProtKB">
        <authorList>
            <consortium name="EnsemblMetazoa"/>
        </authorList>
    </citation>
    <scope>IDENTIFICATION</scope>
    <source>
        <strain evidence="17">USDA</strain>
    </source>
</reference>
<dbReference type="GO" id="GO:0046872">
    <property type="term" value="F:metal ion binding"/>
    <property type="evidence" value="ECO:0007669"/>
    <property type="project" value="UniProtKB-KW"/>
</dbReference>
<organism evidence="17 18">
    <name type="scientific">Stomoxys calcitrans</name>
    <name type="common">Stable fly</name>
    <name type="synonym">Conops calcitrans</name>
    <dbReference type="NCBI Taxonomy" id="35570"/>
    <lineage>
        <taxon>Eukaryota</taxon>
        <taxon>Metazoa</taxon>
        <taxon>Ecdysozoa</taxon>
        <taxon>Arthropoda</taxon>
        <taxon>Hexapoda</taxon>
        <taxon>Insecta</taxon>
        <taxon>Pterygota</taxon>
        <taxon>Neoptera</taxon>
        <taxon>Endopterygota</taxon>
        <taxon>Diptera</taxon>
        <taxon>Brachycera</taxon>
        <taxon>Muscomorpha</taxon>
        <taxon>Muscoidea</taxon>
        <taxon>Muscidae</taxon>
        <taxon>Stomoxys</taxon>
    </lineage>
</organism>
<dbReference type="CDD" id="cd00519">
    <property type="entry name" value="Lipase_3"/>
    <property type="match status" value="1"/>
</dbReference>
<evidence type="ECO:0000256" key="6">
    <source>
        <dbReference type="ARBA" id="ARBA00022723"/>
    </source>
</evidence>
<sequence length="677" mass="76872">MPGLVAFRRRWLIASDDLVVPGALLVTIHLICLVTLTVSIAKFEYDRNILDTKLLLYHQRVSLAILLVSLCIEMAICVISMRGTIMETNARASINFWIYSKTALMVFDISWLVLGTIWLFKFYTESSIGKPKQLFLSTIIAGWSLVFLLFIIVSRSLDTVGKTWAKLEKEKKSMDVIESHCGGNGFTIVNDNWRQRKVMRAYEDRWVQFTRSLFRLVGSSEQKNNYINDVARMTSDLYCGNDIVPSDVIAGFLVLRKFQQLQREAAVRQRKNGTLEFLSGIPITEHTQFMEINDANNSDFFQAIYRYMQFAAAVYGCRMYCQDNPSKICSLVPDLKCCGRCSASAVPEAEVFEDNCCYGNYAAVKKTLPIDGIEIVYASFHVDVGEIPFFIAIDYTRKKIVISIRGTWDLRDFLISFNFWPEVIPLNPPRDDWLGAKGFVKAAVYIKNQLEEKSLLQMAFNKNTERNTHTFELLVVGHSMGAGVATILAILLKPSYPSLQSINYSSPGSLLSMAAMEYSKTFITTICMGKDFYIHLGGQYQISLLCADVENALQHSIDPKWKTILCPNAKSFAEVYGNDIELNKYQQARMKARSRITYQPMYPPGRILHIVRQHSKDTKKSRKPVFRAIWTNNTDYAETPVSPVLVPDHMPKNLMSALKKIACNAEKCRVEPKSDSS</sequence>
<accession>A0A1I8P7G0</accession>
<gene>
    <name evidence="17" type="primary">106082992</name>
</gene>
<evidence type="ECO:0000256" key="12">
    <source>
        <dbReference type="ARBA" id="ARBA00023136"/>
    </source>
</evidence>
<feature type="domain" description="Fungal lipase-type" evidence="16">
    <location>
        <begin position="401"/>
        <end position="507"/>
    </location>
</feature>
<feature type="transmembrane region" description="Helical" evidence="15">
    <location>
        <begin position="471"/>
        <end position="492"/>
    </location>
</feature>
<keyword evidence="18" id="KW-1185">Reference proteome</keyword>
<evidence type="ECO:0000259" key="16">
    <source>
        <dbReference type="Pfam" id="PF01764"/>
    </source>
</evidence>
<dbReference type="GO" id="GO:0004465">
    <property type="term" value="F:lipoprotein lipase activity"/>
    <property type="evidence" value="ECO:0007669"/>
    <property type="project" value="TreeGrafter"/>
</dbReference>
<feature type="transmembrane region" description="Helical" evidence="15">
    <location>
        <begin position="102"/>
        <end position="122"/>
    </location>
</feature>
<comment type="cofactor">
    <cofactor evidence="1">
        <name>Ca(2+)</name>
        <dbReference type="ChEBI" id="CHEBI:29108"/>
    </cofactor>
</comment>
<dbReference type="PANTHER" id="PTHR45792:SF8">
    <property type="entry name" value="DIACYLGLYCEROL LIPASE-ALPHA"/>
    <property type="match status" value="1"/>
</dbReference>
<dbReference type="GO" id="GO:0032590">
    <property type="term" value="C:dendrite membrane"/>
    <property type="evidence" value="ECO:0007669"/>
    <property type="project" value="TreeGrafter"/>
</dbReference>
<dbReference type="PANTHER" id="PTHR45792">
    <property type="entry name" value="DIACYLGLYCEROL LIPASE HOMOLOG-RELATED"/>
    <property type="match status" value="1"/>
</dbReference>
<evidence type="ECO:0000256" key="13">
    <source>
        <dbReference type="ARBA" id="ARBA00024531"/>
    </source>
</evidence>